<comment type="caution">
    <text evidence="7">The sequence shown here is derived from an EMBL/GenBank/DDBJ whole genome shotgun (WGS) entry which is preliminary data.</text>
</comment>
<proteinExistence type="predicted"/>
<reference evidence="7" key="1">
    <citation type="submission" date="2021-02" db="EMBL/GenBank/DDBJ databases">
        <authorList>
            <person name="Nowell W R."/>
        </authorList>
    </citation>
    <scope>NUCLEOTIDE SEQUENCE</scope>
</reference>
<evidence type="ECO:0000313" key="7">
    <source>
        <dbReference type="EMBL" id="CAF4381885.1"/>
    </source>
</evidence>
<dbReference type="GO" id="GO:0016020">
    <property type="term" value="C:membrane"/>
    <property type="evidence" value="ECO:0007669"/>
    <property type="project" value="UniProtKB-SubCell"/>
</dbReference>
<dbReference type="InterPro" id="IPR012561">
    <property type="entry name" value="Ferlin_B-domain"/>
</dbReference>
<name>A0A820MYX7_9BILA</name>
<dbReference type="EMBL" id="CAJOAZ010024128">
    <property type="protein sequence ID" value="CAF4381885.1"/>
    <property type="molecule type" value="Genomic_DNA"/>
</dbReference>
<feature type="domain" description="Ferlin B-domain" evidence="6">
    <location>
        <begin position="109"/>
        <end position="159"/>
    </location>
</feature>
<dbReference type="SMART" id="SM01201">
    <property type="entry name" value="FerB"/>
    <property type="match status" value="1"/>
</dbReference>
<dbReference type="GO" id="GO:0007009">
    <property type="term" value="P:plasma membrane organization"/>
    <property type="evidence" value="ECO:0007669"/>
    <property type="project" value="TreeGrafter"/>
</dbReference>
<evidence type="ECO:0000256" key="4">
    <source>
        <dbReference type="ARBA" id="ARBA00022989"/>
    </source>
</evidence>
<dbReference type="PANTHER" id="PTHR12546">
    <property type="entry name" value="FER-1-LIKE"/>
    <property type="match status" value="1"/>
</dbReference>
<keyword evidence="5" id="KW-0472">Membrane</keyword>
<evidence type="ECO:0000256" key="1">
    <source>
        <dbReference type="ARBA" id="ARBA00004370"/>
    </source>
</evidence>
<gene>
    <name evidence="7" type="ORF">OXD698_LOCUS50410</name>
</gene>
<dbReference type="InterPro" id="IPR037721">
    <property type="entry name" value="Ferlin"/>
</dbReference>
<evidence type="ECO:0000256" key="2">
    <source>
        <dbReference type="ARBA" id="ARBA00022692"/>
    </source>
</evidence>
<evidence type="ECO:0000256" key="3">
    <source>
        <dbReference type="ARBA" id="ARBA00022737"/>
    </source>
</evidence>
<feature type="non-terminal residue" evidence="7">
    <location>
        <position position="1"/>
    </location>
</feature>
<evidence type="ECO:0000259" key="6">
    <source>
        <dbReference type="SMART" id="SM01201"/>
    </source>
</evidence>
<keyword evidence="4" id="KW-1133">Transmembrane helix</keyword>
<evidence type="ECO:0000256" key="5">
    <source>
        <dbReference type="ARBA" id="ARBA00023136"/>
    </source>
</evidence>
<dbReference type="AlphaFoldDB" id="A0A820MYX7"/>
<evidence type="ECO:0000313" key="8">
    <source>
        <dbReference type="Proteomes" id="UP000663844"/>
    </source>
</evidence>
<keyword evidence="3" id="KW-0677">Repeat</keyword>
<organism evidence="7 8">
    <name type="scientific">Adineta steineri</name>
    <dbReference type="NCBI Taxonomy" id="433720"/>
    <lineage>
        <taxon>Eukaryota</taxon>
        <taxon>Metazoa</taxon>
        <taxon>Spiralia</taxon>
        <taxon>Gnathifera</taxon>
        <taxon>Rotifera</taxon>
        <taxon>Eurotatoria</taxon>
        <taxon>Bdelloidea</taxon>
        <taxon>Adinetida</taxon>
        <taxon>Adinetidae</taxon>
        <taxon>Adineta</taxon>
    </lineage>
</organism>
<sequence length="159" mass="18295">KEVLTVEYQKIKDYVHALPCGCGDESLNSENFGISPVVHPDLSEVLNASTANYKMNTLDEKRRKKLLINLESVKAWVSKKMDFDESKRYDIVKELNKIARSFRQMAFDAQPALPDVFLWMICDSKRVAYARIQPEDLLFNLCAGDKGLYNGRVHTFFLK</sequence>
<accession>A0A820MYX7</accession>
<dbReference type="Proteomes" id="UP000663844">
    <property type="component" value="Unassembled WGS sequence"/>
</dbReference>
<feature type="non-terminal residue" evidence="7">
    <location>
        <position position="159"/>
    </location>
</feature>
<dbReference type="Pfam" id="PF08150">
    <property type="entry name" value="FerB"/>
    <property type="match status" value="1"/>
</dbReference>
<comment type="subcellular location">
    <subcellularLocation>
        <location evidence="1">Membrane</location>
    </subcellularLocation>
</comment>
<protein>
    <recommendedName>
        <fullName evidence="6">Ferlin B-domain domain-containing protein</fullName>
    </recommendedName>
</protein>
<keyword evidence="2" id="KW-0812">Transmembrane</keyword>
<dbReference type="PANTHER" id="PTHR12546:SF60">
    <property type="entry name" value="MISFIRE, ISOFORM F"/>
    <property type="match status" value="1"/>
</dbReference>